<dbReference type="Proteomes" id="UP000630353">
    <property type="component" value="Unassembled WGS sequence"/>
</dbReference>
<proteinExistence type="predicted"/>
<organism evidence="2 3">
    <name type="scientific">Thalassobaculum fulvum</name>
    <dbReference type="NCBI Taxonomy" id="1633335"/>
    <lineage>
        <taxon>Bacteria</taxon>
        <taxon>Pseudomonadati</taxon>
        <taxon>Pseudomonadota</taxon>
        <taxon>Alphaproteobacteria</taxon>
        <taxon>Rhodospirillales</taxon>
        <taxon>Thalassobaculaceae</taxon>
        <taxon>Thalassobaculum</taxon>
    </lineage>
</organism>
<accession>A0A919CSB2</accession>
<name>A0A919CSB2_9PROT</name>
<dbReference type="RefSeq" id="WP_189994713.1">
    <property type="nucleotide sequence ID" value="NZ_BMZS01000013.1"/>
</dbReference>
<reference evidence="2" key="1">
    <citation type="journal article" date="2014" name="Int. J. Syst. Evol. Microbiol.">
        <title>Complete genome sequence of Corynebacterium casei LMG S-19264T (=DSM 44701T), isolated from a smear-ripened cheese.</title>
        <authorList>
            <consortium name="US DOE Joint Genome Institute (JGI-PGF)"/>
            <person name="Walter F."/>
            <person name="Albersmeier A."/>
            <person name="Kalinowski J."/>
            <person name="Ruckert C."/>
        </authorList>
    </citation>
    <scope>NUCLEOTIDE SEQUENCE</scope>
    <source>
        <strain evidence="2">KCTC 42651</strain>
    </source>
</reference>
<dbReference type="AlphaFoldDB" id="A0A919CSB2"/>
<reference evidence="2" key="2">
    <citation type="submission" date="2020-09" db="EMBL/GenBank/DDBJ databases">
        <authorList>
            <person name="Sun Q."/>
            <person name="Kim S."/>
        </authorList>
    </citation>
    <scope>NUCLEOTIDE SEQUENCE</scope>
    <source>
        <strain evidence="2">KCTC 42651</strain>
    </source>
</reference>
<sequence length="347" mass="37013">MHGAIYALALGLFLGGCVKLTAGNELAQAGDGSAAAASNGVILFGFESVKEEDPIFWSVAMNRLDPRTGRPEPSDGTNEVAFRQFGGMLERDERYAAFTVRPGEYAVTGLVPAQQSGLFMDLNFRDSAGQAASMGLVGLASLAVLGTAANAERAAEEARFGKRGRSPLVYLGEDGTLSPDAPRFTVEPGEVVYLGEFLFGTRRYYDERPDIGGGAGAKWVRVFSSPFVEHAIDEGRARAGMAKLGLSRWPMRTVRPKALASGPVYYAPYLTRERVDWLSSGTVIREEVVHARPGAASAPDRTAAPAPASATGAVTGLSGSSREELQRRFLAGEISIEQYRAAMAARR</sequence>
<feature type="compositionally biased region" description="Low complexity" evidence="1">
    <location>
        <begin position="294"/>
        <end position="313"/>
    </location>
</feature>
<feature type="region of interest" description="Disordered" evidence="1">
    <location>
        <begin position="294"/>
        <end position="319"/>
    </location>
</feature>
<protein>
    <submittedName>
        <fullName evidence="2">Uncharacterized protein</fullName>
    </submittedName>
</protein>
<gene>
    <name evidence="2" type="ORF">GCM10017083_49240</name>
</gene>
<evidence type="ECO:0000313" key="3">
    <source>
        <dbReference type="Proteomes" id="UP000630353"/>
    </source>
</evidence>
<comment type="caution">
    <text evidence="2">The sequence shown here is derived from an EMBL/GenBank/DDBJ whole genome shotgun (WGS) entry which is preliminary data.</text>
</comment>
<evidence type="ECO:0000313" key="2">
    <source>
        <dbReference type="EMBL" id="GHD61634.1"/>
    </source>
</evidence>
<dbReference type="EMBL" id="BMZS01000013">
    <property type="protein sequence ID" value="GHD61634.1"/>
    <property type="molecule type" value="Genomic_DNA"/>
</dbReference>
<evidence type="ECO:0000256" key="1">
    <source>
        <dbReference type="SAM" id="MobiDB-lite"/>
    </source>
</evidence>
<keyword evidence="3" id="KW-1185">Reference proteome</keyword>